<evidence type="ECO:0000259" key="4">
    <source>
        <dbReference type="PROSITE" id="PS01124"/>
    </source>
</evidence>
<dbReference type="SMART" id="SM00342">
    <property type="entry name" value="HTH_ARAC"/>
    <property type="match status" value="1"/>
</dbReference>
<dbReference type="Pfam" id="PF22200">
    <property type="entry name" value="ExsA_N"/>
    <property type="match status" value="1"/>
</dbReference>
<evidence type="ECO:0000256" key="3">
    <source>
        <dbReference type="ARBA" id="ARBA00023163"/>
    </source>
</evidence>
<dbReference type="Gene3D" id="1.10.10.60">
    <property type="entry name" value="Homeodomain-like"/>
    <property type="match status" value="1"/>
</dbReference>
<dbReference type="PROSITE" id="PS01124">
    <property type="entry name" value="HTH_ARAC_FAMILY_2"/>
    <property type="match status" value="1"/>
</dbReference>
<dbReference type="InterPro" id="IPR009057">
    <property type="entry name" value="Homeodomain-like_sf"/>
</dbReference>
<dbReference type="Proteomes" id="UP001528920">
    <property type="component" value="Unassembled WGS sequence"/>
</dbReference>
<dbReference type="PANTHER" id="PTHR43280:SF2">
    <property type="entry name" value="HTH-TYPE TRANSCRIPTIONAL REGULATOR EXSA"/>
    <property type="match status" value="1"/>
</dbReference>
<keyword evidence="1" id="KW-0805">Transcription regulation</keyword>
<reference evidence="5 6" key="1">
    <citation type="submission" date="2022-01" db="EMBL/GenBank/DDBJ databases">
        <title>Labilibaculum sp. nov, a marine bacterium isolated from Antarctica.</title>
        <authorList>
            <person name="Dai W."/>
        </authorList>
    </citation>
    <scope>NUCLEOTIDE SEQUENCE [LARGE SCALE GENOMIC DNA]</scope>
    <source>
        <strain evidence="5 6">DW002</strain>
    </source>
</reference>
<evidence type="ECO:0000313" key="6">
    <source>
        <dbReference type="Proteomes" id="UP001528920"/>
    </source>
</evidence>
<dbReference type="SUPFAM" id="SSF46689">
    <property type="entry name" value="Homeodomain-like"/>
    <property type="match status" value="1"/>
</dbReference>
<name>A0ABT5VXD8_9BACT</name>
<proteinExistence type="predicted"/>
<dbReference type="Pfam" id="PF12833">
    <property type="entry name" value="HTH_18"/>
    <property type="match status" value="1"/>
</dbReference>
<accession>A0ABT5VXD8</accession>
<dbReference type="EMBL" id="JAKJSC010000004">
    <property type="protein sequence ID" value="MDE5419442.1"/>
    <property type="molecule type" value="Genomic_DNA"/>
</dbReference>
<comment type="caution">
    <text evidence="5">The sequence shown here is derived from an EMBL/GenBank/DDBJ whole genome shotgun (WGS) entry which is preliminary data.</text>
</comment>
<gene>
    <name evidence="5" type="ORF">L3049_15705</name>
</gene>
<dbReference type="PANTHER" id="PTHR43280">
    <property type="entry name" value="ARAC-FAMILY TRANSCRIPTIONAL REGULATOR"/>
    <property type="match status" value="1"/>
</dbReference>
<feature type="domain" description="HTH araC/xylS-type" evidence="4">
    <location>
        <begin position="172"/>
        <end position="269"/>
    </location>
</feature>
<keyword evidence="3" id="KW-0804">Transcription</keyword>
<sequence>MDIPNVIDKGKVFMSCVMDKQFTWEYISPQHIVAFIYSGELVLSYGKNSLTFVAGDTVLVSKNQLHRSIKKPVNGQAFKCVSMVLPEEQLRKFYLNRSTLETWAENISKQRPVKPDPLLEGFFGSLLSYFDMQDELPDELVAIKIQEVLTIIDTVDKRVSSVLGTFSEIGKIDLEKYMEEHFMYNLTLEKFAFLTGRSLTTFKSDFKKIFKNTPGKWLTEKRLNLAHHKLNAEKQKTTDVYLSVGFENLSHFSFAFKKAFGYSPSSIYE</sequence>
<keyword evidence="2" id="KW-0238">DNA-binding</keyword>
<organism evidence="5 6">
    <name type="scientific">Paralabilibaculum antarcticum</name>
    <dbReference type="NCBI Taxonomy" id="2912572"/>
    <lineage>
        <taxon>Bacteria</taxon>
        <taxon>Pseudomonadati</taxon>
        <taxon>Bacteroidota</taxon>
        <taxon>Bacteroidia</taxon>
        <taxon>Marinilabiliales</taxon>
        <taxon>Marinifilaceae</taxon>
        <taxon>Paralabilibaculum</taxon>
    </lineage>
</organism>
<evidence type="ECO:0000256" key="2">
    <source>
        <dbReference type="ARBA" id="ARBA00023125"/>
    </source>
</evidence>
<evidence type="ECO:0000313" key="5">
    <source>
        <dbReference type="EMBL" id="MDE5419442.1"/>
    </source>
</evidence>
<protein>
    <submittedName>
        <fullName evidence="5">AraC family transcriptional regulator</fullName>
    </submittedName>
</protein>
<dbReference type="RefSeq" id="WP_275110772.1">
    <property type="nucleotide sequence ID" value="NZ_JAKJSC010000004.1"/>
</dbReference>
<dbReference type="InterPro" id="IPR054015">
    <property type="entry name" value="ExsA-like_N"/>
</dbReference>
<evidence type="ECO:0000256" key="1">
    <source>
        <dbReference type="ARBA" id="ARBA00023015"/>
    </source>
</evidence>
<dbReference type="InterPro" id="IPR018060">
    <property type="entry name" value="HTH_AraC"/>
</dbReference>
<keyword evidence="6" id="KW-1185">Reference proteome</keyword>